<protein>
    <submittedName>
        <fullName evidence="6">Similar to 12-oxophytodienoate reductase 1 acc. no. Q9XG54</fullName>
    </submittedName>
</protein>
<organism evidence="6 7">
    <name type="scientific">Pyronema omphalodes (strain CBS 100304)</name>
    <name type="common">Pyronema confluens</name>
    <dbReference type="NCBI Taxonomy" id="1076935"/>
    <lineage>
        <taxon>Eukaryota</taxon>
        <taxon>Fungi</taxon>
        <taxon>Dikarya</taxon>
        <taxon>Ascomycota</taxon>
        <taxon>Pezizomycotina</taxon>
        <taxon>Pezizomycetes</taxon>
        <taxon>Pezizales</taxon>
        <taxon>Pyronemataceae</taxon>
        <taxon>Pyronema</taxon>
    </lineage>
</organism>
<dbReference type="OrthoDB" id="276546at2759"/>
<accession>U4LJV1</accession>
<dbReference type="InterPro" id="IPR013785">
    <property type="entry name" value="Aldolase_TIM"/>
</dbReference>
<keyword evidence="3" id="KW-0560">Oxidoreductase</keyword>
<dbReference type="STRING" id="1076935.U4LJV1"/>
<dbReference type="OMA" id="DPFRKIW"/>
<evidence type="ECO:0000256" key="3">
    <source>
        <dbReference type="ARBA" id="ARBA00023002"/>
    </source>
</evidence>
<proteinExistence type="inferred from homology"/>
<reference evidence="6 7" key="1">
    <citation type="journal article" date="2013" name="PLoS Genet.">
        <title>The genome and development-dependent transcriptomes of Pyronema confluens: a window into fungal evolution.</title>
        <authorList>
            <person name="Traeger S."/>
            <person name="Altegoer F."/>
            <person name="Freitag M."/>
            <person name="Gabaldon T."/>
            <person name="Kempken F."/>
            <person name="Kumar A."/>
            <person name="Marcet-Houben M."/>
            <person name="Poggeler S."/>
            <person name="Stajich J.E."/>
            <person name="Nowrousian M."/>
        </authorList>
    </citation>
    <scope>NUCLEOTIDE SEQUENCE [LARGE SCALE GENOMIC DNA]</scope>
    <source>
        <strain evidence="7">CBS 100304</strain>
        <tissue evidence="6">Vegetative mycelium</tissue>
    </source>
</reference>
<feature type="domain" description="NADH:flavin oxidoreductase/NADH oxidase N-terminal" evidence="5">
    <location>
        <begin position="9"/>
        <end position="360"/>
    </location>
</feature>
<dbReference type="EMBL" id="HF935734">
    <property type="protein sequence ID" value="CCX32233.1"/>
    <property type="molecule type" value="Genomic_DNA"/>
</dbReference>
<dbReference type="Pfam" id="PF00724">
    <property type="entry name" value="Oxidored_FMN"/>
    <property type="match status" value="1"/>
</dbReference>
<dbReference type="GO" id="GO:0016628">
    <property type="term" value="F:oxidoreductase activity, acting on the CH-CH group of donors, NAD or NADP as acceptor"/>
    <property type="evidence" value="ECO:0007669"/>
    <property type="project" value="UniProtKB-ARBA"/>
</dbReference>
<keyword evidence="7" id="KW-1185">Reference proteome</keyword>
<dbReference type="FunFam" id="3.20.20.70:FF:000059">
    <property type="entry name" value="N-ethylmaleimide reductase, FMN-linked"/>
    <property type="match status" value="1"/>
</dbReference>
<evidence type="ECO:0000256" key="4">
    <source>
        <dbReference type="SAM" id="MobiDB-lite"/>
    </source>
</evidence>
<name>U4LJV1_PYROM</name>
<evidence type="ECO:0000256" key="1">
    <source>
        <dbReference type="ARBA" id="ARBA00001917"/>
    </source>
</evidence>
<evidence type="ECO:0000259" key="5">
    <source>
        <dbReference type="Pfam" id="PF00724"/>
    </source>
</evidence>
<dbReference type="GO" id="GO:0010181">
    <property type="term" value="F:FMN binding"/>
    <property type="evidence" value="ECO:0007669"/>
    <property type="project" value="InterPro"/>
</dbReference>
<dbReference type="CDD" id="cd02933">
    <property type="entry name" value="OYE_like_FMN"/>
    <property type="match status" value="1"/>
</dbReference>
<dbReference type="PANTHER" id="PTHR22893">
    <property type="entry name" value="NADH OXIDOREDUCTASE-RELATED"/>
    <property type="match status" value="1"/>
</dbReference>
<feature type="region of interest" description="Disordered" evidence="4">
    <location>
        <begin position="368"/>
        <end position="390"/>
    </location>
</feature>
<dbReference type="eggNOG" id="KOG0134">
    <property type="taxonomic scope" value="Eukaryota"/>
</dbReference>
<dbReference type="Gene3D" id="3.20.20.70">
    <property type="entry name" value="Aldolase class I"/>
    <property type="match status" value="1"/>
</dbReference>
<evidence type="ECO:0000313" key="6">
    <source>
        <dbReference type="EMBL" id="CCX32233.1"/>
    </source>
</evidence>
<gene>
    <name evidence="6" type="ORF">PCON_12571</name>
</gene>
<evidence type="ECO:0000313" key="7">
    <source>
        <dbReference type="Proteomes" id="UP000018144"/>
    </source>
</evidence>
<evidence type="ECO:0000256" key="2">
    <source>
        <dbReference type="ARBA" id="ARBA00005979"/>
    </source>
</evidence>
<dbReference type="GO" id="GO:0005829">
    <property type="term" value="C:cytosol"/>
    <property type="evidence" value="ECO:0007669"/>
    <property type="project" value="UniProtKB-ARBA"/>
</dbReference>
<dbReference type="SUPFAM" id="SSF51395">
    <property type="entry name" value="FMN-linked oxidoreductases"/>
    <property type="match status" value="1"/>
</dbReference>
<comment type="cofactor">
    <cofactor evidence="1">
        <name>FMN</name>
        <dbReference type="ChEBI" id="CHEBI:58210"/>
    </cofactor>
</comment>
<dbReference type="InterPro" id="IPR045247">
    <property type="entry name" value="Oye-like"/>
</dbReference>
<comment type="similarity">
    <text evidence="2">Belongs to the NADH:flavin oxidoreductase/NADH oxidase family.</text>
</comment>
<dbReference type="Proteomes" id="UP000018144">
    <property type="component" value="Unassembled WGS sequence"/>
</dbReference>
<dbReference type="InterPro" id="IPR001155">
    <property type="entry name" value="OxRdtase_FMN_N"/>
</dbReference>
<dbReference type="PANTHER" id="PTHR22893:SF93">
    <property type="entry name" value="HYPOTHETICAL OXIDOREDUCTASE (EUROFUNG)"/>
    <property type="match status" value="1"/>
</dbReference>
<sequence>MPAALADTKLFAPLKLGSITLKHRVIMAPLTRVRSPEHIPDENVLEYYKQRASDGGLLISEASHISVMGGNYHGAPGVFSPEHKRAWKKITDAVHAKGGYIYCQLWHIGRAAHPDCLGGRKPLAPSAGKIENGAVFFTAKGPQPYTEAAEMTLEDIKDTIEDYVHAAKLCIEAGFDGVEIHNANGYLLDQFICDNINKRTDNYGGSVENRARLTLEVTDAICAAIGADKVGIRFSPFGFFQDTQTSDIIGHYGYAMQELDKRGLAYIHLIEPRQDLMGSEEAKVARLRELAKARGQSEENLLSIRPFRDIVKNTVLLTNGCFHAENAVPTLEKDEADGIVYGRYFISNPDLPARLANGHELTPYNRDTFYSSGNEGYTDYPEYSETQAQL</sequence>
<dbReference type="AlphaFoldDB" id="U4LJV1"/>